<keyword evidence="4 6" id="KW-0175">Coiled coil</keyword>
<keyword evidence="10" id="KW-1185">Reference proteome</keyword>
<dbReference type="PANTHER" id="PTHR44981:SF3">
    <property type="entry name" value="PERICENTRIN"/>
    <property type="match status" value="1"/>
</dbReference>
<accession>A0A091DC45</accession>
<feature type="coiled-coil region" evidence="6">
    <location>
        <begin position="1671"/>
        <end position="1716"/>
    </location>
</feature>
<gene>
    <name evidence="9" type="ORF">H920_10442</name>
</gene>
<feature type="coiled-coil region" evidence="6">
    <location>
        <begin position="1352"/>
        <end position="1564"/>
    </location>
</feature>
<protein>
    <submittedName>
        <fullName evidence="9">Pericentrin</fullName>
    </submittedName>
</protein>
<feature type="coiled-coil region" evidence="6">
    <location>
        <begin position="1774"/>
        <end position="1801"/>
    </location>
</feature>
<feature type="region of interest" description="Disordered" evidence="7">
    <location>
        <begin position="138"/>
        <end position="160"/>
    </location>
</feature>
<evidence type="ECO:0000256" key="4">
    <source>
        <dbReference type="ARBA" id="ARBA00023054"/>
    </source>
</evidence>
<dbReference type="GO" id="GO:0007165">
    <property type="term" value="P:signal transduction"/>
    <property type="evidence" value="ECO:0007669"/>
    <property type="project" value="InterPro"/>
</dbReference>
<keyword evidence="3" id="KW-0597">Phosphoprotein</keyword>
<feature type="region of interest" description="Disordered" evidence="7">
    <location>
        <begin position="2072"/>
        <end position="2092"/>
    </location>
</feature>
<feature type="compositionally biased region" description="Basic and acidic residues" evidence="7">
    <location>
        <begin position="3153"/>
        <end position="3166"/>
    </location>
</feature>
<dbReference type="Proteomes" id="UP000028990">
    <property type="component" value="Unassembled WGS sequence"/>
</dbReference>
<evidence type="ECO:0000256" key="5">
    <source>
        <dbReference type="ARBA" id="ARBA00023212"/>
    </source>
</evidence>
<feature type="compositionally biased region" description="Basic residues" evidence="7">
    <location>
        <begin position="146"/>
        <end position="155"/>
    </location>
</feature>
<feature type="coiled-coil region" evidence="6">
    <location>
        <begin position="2530"/>
        <end position="2646"/>
    </location>
</feature>
<dbReference type="PANTHER" id="PTHR44981">
    <property type="entry name" value="PERICENTRIN-LIKE PROTEIN, ISOFORM F"/>
    <property type="match status" value="1"/>
</dbReference>
<dbReference type="Pfam" id="PF10495">
    <property type="entry name" value="PACT_coil_coil"/>
    <property type="match status" value="1"/>
</dbReference>
<feature type="coiled-coil region" evidence="6">
    <location>
        <begin position="2747"/>
        <end position="2818"/>
    </location>
</feature>
<reference evidence="9 10" key="1">
    <citation type="submission" date="2013-11" db="EMBL/GenBank/DDBJ databases">
        <title>The Damaraland mole rat (Fukomys damarensis) genome and evolution of African mole rats.</title>
        <authorList>
            <person name="Gladyshev V.N."/>
            <person name="Fang X."/>
        </authorList>
    </citation>
    <scope>NUCLEOTIDE SEQUENCE [LARGE SCALE GENOMIC DNA]</scope>
    <source>
        <tissue evidence="9">Liver</tissue>
    </source>
</reference>
<evidence type="ECO:0000256" key="1">
    <source>
        <dbReference type="ARBA" id="ARBA00004300"/>
    </source>
</evidence>
<evidence type="ECO:0000313" key="10">
    <source>
        <dbReference type="Proteomes" id="UP000028990"/>
    </source>
</evidence>
<keyword evidence="5" id="KW-0206">Cytoskeleton</keyword>
<feature type="coiled-coil region" evidence="6">
    <location>
        <begin position="336"/>
        <end position="480"/>
    </location>
</feature>
<dbReference type="EMBL" id="KN122816">
    <property type="protein sequence ID" value="KFO28068.1"/>
    <property type="molecule type" value="Genomic_DNA"/>
</dbReference>
<evidence type="ECO:0000256" key="2">
    <source>
        <dbReference type="ARBA" id="ARBA00022490"/>
    </source>
</evidence>
<comment type="subcellular location">
    <subcellularLocation>
        <location evidence="1">Cytoplasm</location>
        <location evidence="1">Cytoskeleton</location>
        <location evidence="1">Microtubule organizing center</location>
        <location evidence="1">Centrosome</location>
    </subcellularLocation>
</comment>
<proteinExistence type="predicted"/>
<feature type="coiled-coil region" evidence="6">
    <location>
        <begin position="705"/>
        <end position="800"/>
    </location>
</feature>
<feature type="domain" description="Pericentrin/AKAP-450 centrosomal targeting" evidence="8">
    <location>
        <begin position="3008"/>
        <end position="3086"/>
    </location>
</feature>
<dbReference type="GO" id="GO:0060090">
    <property type="term" value="F:molecular adaptor activity"/>
    <property type="evidence" value="ECO:0007669"/>
    <property type="project" value="InterPro"/>
</dbReference>
<feature type="region of interest" description="Disordered" evidence="7">
    <location>
        <begin position="61"/>
        <end position="88"/>
    </location>
</feature>
<dbReference type="InterPro" id="IPR019528">
    <property type="entry name" value="PACT_domain"/>
</dbReference>
<feature type="coiled-coil region" evidence="6">
    <location>
        <begin position="1003"/>
        <end position="1053"/>
    </location>
</feature>
<keyword evidence="2" id="KW-0963">Cytoplasm</keyword>
<sequence length="3201" mass="363713">MLGTGSVGEVGGRGYAGCVINVANISNTVAAEEHPAHHHQALDLGPQLVERRNEGFACTHVDRNQRSPASRASTEEAWPENSNAREPSQFACGRAFDSAEQRREQSVEYRPITTSPGHTVLLLLVLLERPLAHFRQRKTKGDCVHSKKKTAKRKGPAVDAAVQEESPLVTQDEGLLQGNDICKSTACSSSPDRAQGASATQVTMRSLTCGPGIGCQLPFIIVLSVSLKEQDQACESMCTPADEAGLRQQPQGAHSLELEALRLSLNNMHTAQLELTQANLQKEKETALTELREMLNSRRAQELALLQSRQQSELVLIQEQHTREKEAMARRCGQEMAELKEKLRLEVEKNAQMIETLKQDWESERELYLENLRKELSAKHQSEMEDLQNQFQKELSEQRAELEKVFQGKTQAEVSLKSLEAQHQAAVRKVREDLQLEHCQYLENLELKFREKEKEKQLEFENLQASYEDLKAQSQEEIRRLWSQLESVRTSREELHEPWPPPLAGALRLEQLEHLRQEFAQQQQQDRAQHESELEQLRVYFENKLRDAEKTYQEDLSLFQRRLQEAKEDSLLGSVEISSSCPFLEDTSGREGKEHPDQLDLHLEQQEGSVVCLGPAPKENHRPGSELCSFLHDLHKEDESNRDSVGLEVLEWEQFPAGFSDQHSQELAQVHPQCMQDTAVEMDAQVTTRVLGLEAEHKVKLSLLQTELREEIELLKMENRNLREKLQHETRMRGDLESVKFNLVEDHQAELNKAQEKIQLLKQEFKKKEAEWEIACEDLKREAEEKVTSMLLELQEKAELEKQSIISRFELREAEMKSLQDQQAAQILDLERSLMEQQGRLQQLEQGLSGDDALLCSRCGPEHPVAQHRGHAIPLQEEDYAFQLILAQNRFLEERKEIVEKFAAEQDAFLRDAQEKHAQELRLLQQSHQQQLLSLRTELESKHQAELAELLATLESEQQVLLETRVAELQMKHAAEISALETRHLSNLDALESCYLSKMQTVRAEHRQALELLRADLEEQLQKKDSSHQVILTQELEKLKQKHDAELQSARDSLRTEMSTVHAEQLEALARELQGAHQVKFESEQKAAVGEEEVHRLEHEPVQCFSPERDPPQLQEDSQTQQLKGQVLSLSREIEECHTELERLQQRRERENQEGATLISMLKADVDLCQDERRALHDALRRLLGLFGETLKEAISLKSRIGERVGFLLDHTGTTAADQALSTAPALEEVWSDDSALLELDRTLPEGAEMSSLGDISSHVCESFFMSPESTLECEQPIRRVYQNLRMAVDSLLEMAVDSSRQVEEARQLHSRIEKEFSHKNEETAQFVQKHQELLECLQAEGTAKATLALELHTAEGLLEGLKVEKADLQETLARKEASERQLVLELESLGQQLQQAAKEQAGLREEHSLLWSQKEAQAVEAEARAAALQKEVESLTREQLEARKQAEKDRVALLSQMQVLESELEDQLMQHQGCAQQAEEAATLKQQLAALDKHLRSQRQFMDEQAAEREHEREEFQQEIQKLEGQLRQAARLRPTSPCDSQVELLQEKLREKSDEYNELVIKKELVDRQVLIQEEEIKHLEEINAHTRGQVALLQKELEKQKEIVKELKNKEALTEPQTSELLLMPMSQSRPDEGRCPVLPLGNLCKDPEAQPEAVQRILLQDGDEVVYHHRSSEVEELKSIIENLQENQERLQKDKAEEIEQLHEVIEKLQNELALLGPVVHELSDHEADSLHRELLCFQAEGPVGQTLRGELEAALTVKETLEQLLTDQEHGHSQALEALQQRLRAAEEAAARQLAEHGHSMALREAEVKGMTSRIQEFEAVLKEKEAVIVQRDLEINAMNKQKEAHFTKLEAVLSSLVHFRHALEQQASASPEPPELQQLRAQCVRLSRQLQVLNQRFLRCQVEVDKQQAHGIPETYPHPHVDTKRGDLLEQGGGIRWLASAHHGQGSQDGLQPAKVLGTLKDNDLCKPESVVSVLTVCQRQLEAELLLVKNEMCLSTEDDTRASERMKGKEKRKEDCQLQNVDLIAQVQRLQEKLNCLAYSMAFQDIDPVGSRFQQPSVLTYLSENSSSNSSYGRAEADTLPPVDSLSSDKTTWDLTDTIKNQDSLIRNEMPHSLTQKKIEPQDGHLSSQTSVHDGSLHAEEVEPLKDPVRVLDLSSWSSPEVLRKDSSFEPWPSIPLTPCSGAVSLRSAEASPQDPSWLLQSRLGGSTEEQTPLWIATMPFDHQPMERMAAEKDVEDYNVTSFDSRDMLRFPPPGLEGRSDDSEKMFASMGGATELWFSPDPVVLIGDGLGCGVKLNLGSRGPVAPTTGPVTPAPVSRGFRQPPGVIQEKEIHTKHVKALLQMVCDESHQILALSESRDLPSTLSKGESCTPLACFPSEGQGLLEVAPRKGEKELLEHCDWRGEFLQATQEMFEKEQKIVQAELQPRPCGSDLWDDSLLCKNLEKVVHEQGDLQEKAWKHLCLPDRSSLLSEIQALRAQLRMTHLQNQEKLQQLCAALTSAEARSSRREHQLRRQVELLAYKVEQEKCIASDLQKTLSEEQERARSVRQLLAVEQSAVQDLQSELRECQQENSRLLESLGEAQREVLQLRSLLDGKESDLKAALEELEQEQGKERALQAQQEEEQLRHLQREGQSTKALEELKLSLEKQFTQNNQLCVALKHEQTMRDNLQQELQIEHSRCEALLAQERGRLSELQRSLEAEKNHVLELSEALQHERLLTEQLSRGTQHPQVHHAVLRKLKAEKARVLELQAALQVAQQQALQAQQQLEAQVQEHCTELGREKEQELKLQRQRDEHKIEQLQQMVRELQSKEEVHLGSGPFLDSLELSSLWEQQQGLEKIRQQLLCVAELLTSFVNHTVDRTVNDWTLSSEKAVSSLVQTLQGLKSELSMSASSQKKTAAELQVQLVDVLLKDNDSLTKAISTVTQEKAELCRAVSRLEKTLRHHVQKGCILSRSSRHARRQDGTISQSLLRHLDSGRPTVVESEEANTCNVKVEKLYLHYLRAESFRKALIYQKKYLLLLIGGFQDSEQETLSMIAHLGVFPSKADKKMSTSRPFTRFRTAVRVVIAVLRLRFLVKKWQEVDRKGASLLQGKAPHPGPRVPRKQLSPLEARESPPTQDVPSHCTGDSACHSPSGRERTTPCPGSRLERPRTVSQDPEHSLTEYIHHLEMIQQRLGEAPPDSTSKKSCRQKIKQ</sequence>
<dbReference type="eggNOG" id="ENOG502QV16">
    <property type="taxonomic scope" value="Eukaryota"/>
</dbReference>
<evidence type="ECO:0000256" key="6">
    <source>
        <dbReference type="SAM" id="Coils"/>
    </source>
</evidence>
<feature type="region of interest" description="Disordered" evidence="7">
    <location>
        <begin position="3179"/>
        <end position="3201"/>
    </location>
</feature>
<feature type="coiled-coil region" evidence="6">
    <location>
        <begin position="509"/>
        <end position="569"/>
    </location>
</feature>
<dbReference type="GO" id="GO:0005813">
    <property type="term" value="C:centrosome"/>
    <property type="evidence" value="ECO:0007669"/>
    <property type="project" value="UniProtKB-SubCell"/>
</dbReference>
<organism evidence="9 10">
    <name type="scientific">Fukomys damarensis</name>
    <name type="common">Damaraland mole rat</name>
    <name type="synonym">Cryptomys damarensis</name>
    <dbReference type="NCBI Taxonomy" id="885580"/>
    <lineage>
        <taxon>Eukaryota</taxon>
        <taxon>Metazoa</taxon>
        <taxon>Chordata</taxon>
        <taxon>Craniata</taxon>
        <taxon>Vertebrata</taxon>
        <taxon>Euteleostomi</taxon>
        <taxon>Mammalia</taxon>
        <taxon>Eutheria</taxon>
        <taxon>Euarchontoglires</taxon>
        <taxon>Glires</taxon>
        <taxon>Rodentia</taxon>
        <taxon>Hystricomorpha</taxon>
        <taxon>Bathyergidae</taxon>
        <taxon>Fukomys</taxon>
    </lineage>
</organism>
<dbReference type="InterPro" id="IPR028745">
    <property type="entry name" value="AKAP9/Pericentrin"/>
</dbReference>
<feature type="region of interest" description="Disordered" evidence="7">
    <location>
        <begin position="3096"/>
        <end position="3166"/>
    </location>
</feature>
<name>A0A091DC45_FUKDA</name>
<evidence type="ECO:0000256" key="3">
    <source>
        <dbReference type="ARBA" id="ARBA00022553"/>
    </source>
</evidence>
<feature type="coiled-coil region" evidence="6">
    <location>
        <begin position="1127"/>
        <end position="1154"/>
    </location>
</feature>
<evidence type="ECO:0000256" key="7">
    <source>
        <dbReference type="SAM" id="MobiDB-lite"/>
    </source>
</evidence>
<evidence type="ECO:0000259" key="8">
    <source>
        <dbReference type="Pfam" id="PF10495"/>
    </source>
</evidence>
<feature type="coiled-coil region" evidence="6">
    <location>
        <begin position="2674"/>
        <end position="2719"/>
    </location>
</feature>
<evidence type="ECO:0000313" key="9">
    <source>
        <dbReference type="EMBL" id="KFO28068.1"/>
    </source>
</evidence>
<dbReference type="GO" id="GO:0005737">
    <property type="term" value="C:cytoplasm"/>
    <property type="evidence" value="ECO:0007669"/>
    <property type="project" value="UniProtKB-ARBA"/>
</dbReference>